<dbReference type="CDD" id="cd06983">
    <property type="entry name" value="cupin_dsy2733"/>
    <property type="match status" value="1"/>
</dbReference>
<keyword evidence="4" id="KW-1185">Reference proteome</keyword>
<reference evidence="3" key="2">
    <citation type="submission" date="2021-04" db="EMBL/GenBank/DDBJ databases">
        <title>Novel species in family Eggerthellaceae.</title>
        <authorList>
            <person name="Zhang G."/>
        </authorList>
    </citation>
    <scope>NUCLEOTIDE SEQUENCE</scope>
    <source>
        <strain evidence="3">Zg-886</strain>
    </source>
</reference>
<dbReference type="Proteomes" id="UP000671910">
    <property type="component" value="Chromosome"/>
</dbReference>
<dbReference type="InterPro" id="IPR000595">
    <property type="entry name" value="cNMP-bd_dom"/>
</dbReference>
<feature type="domain" description="Cyclic nucleotide-binding" evidence="1">
    <location>
        <begin position="44"/>
        <end position="86"/>
    </location>
</feature>
<reference evidence="2 4" key="1">
    <citation type="submission" date="2019-11" db="EMBL/GenBank/DDBJ databases">
        <title>Eggerthellaceae novel genus isolated from the rectal contents of marmort.</title>
        <authorList>
            <person name="Zhang G."/>
        </authorList>
    </citation>
    <scope>NUCLEOTIDE SEQUENCE [LARGE SCALE GENOMIC DNA]</scope>
    <source>
        <strain evidence="4">zg-886</strain>
        <strain evidence="2">Zg-886</strain>
    </source>
</reference>
<proteinExistence type="predicted"/>
<dbReference type="PROSITE" id="PS50042">
    <property type="entry name" value="CNMP_BINDING_3"/>
    <property type="match status" value="1"/>
</dbReference>
<dbReference type="Proteomes" id="UP000636394">
    <property type="component" value="Unassembled WGS sequence"/>
</dbReference>
<evidence type="ECO:0000313" key="3">
    <source>
        <dbReference type="EMBL" id="QTU85087.1"/>
    </source>
</evidence>
<dbReference type="SUPFAM" id="SSF51182">
    <property type="entry name" value="RmlC-like cupins"/>
    <property type="match status" value="1"/>
</dbReference>
<evidence type="ECO:0000313" key="2">
    <source>
        <dbReference type="EMBL" id="NHM13718.1"/>
    </source>
</evidence>
<gene>
    <name evidence="2" type="ORF">GMI68_02835</name>
    <name evidence="3" type="ORF">J7S26_04055</name>
</gene>
<dbReference type="Gene3D" id="2.60.120.10">
    <property type="entry name" value="Jelly Rolls"/>
    <property type="match status" value="1"/>
</dbReference>
<dbReference type="AlphaFoldDB" id="A0A9E6SVD2"/>
<dbReference type="EMBL" id="CP072829">
    <property type="protein sequence ID" value="QTU85087.1"/>
    <property type="molecule type" value="Genomic_DNA"/>
</dbReference>
<evidence type="ECO:0000313" key="5">
    <source>
        <dbReference type="Proteomes" id="UP000671910"/>
    </source>
</evidence>
<organism evidence="3 5">
    <name type="scientific">Xiamenia xianingshaonis</name>
    <dbReference type="NCBI Taxonomy" id="2682776"/>
    <lineage>
        <taxon>Bacteria</taxon>
        <taxon>Bacillati</taxon>
        <taxon>Actinomycetota</taxon>
        <taxon>Coriobacteriia</taxon>
        <taxon>Eggerthellales</taxon>
        <taxon>Eggerthellaceae</taxon>
        <taxon>Xiamenia</taxon>
    </lineage>
</organism>
<dbReference type="RefSeq" id="WP_166338753.1">
    <property type="nucleotide sequence ID" value="NZ_CP072829.1"/>
</dbReference>
<dbReference type="InterPro" id="IPR014710">
    <property type="entry name" value="RmlC-like_jellyroll"/>
</dbReference>
<dbReference type="Pfam" id="PF07883">
    <property type="entry name" value="Cupin_2"/>
    <property type="match status" value="1"/>
</dbReference>
<dbReference type="KEGG" id="ebz:J7S26_04055"/>
<evidence type="ECO:0000313" key="4">
    <source>
        <dbReference type="Proteomes" id="UP000636394"/>
    </source>
</evidence>
<dbReference type="EMBL" id="WPCR01000003">
    <property type="protein sequence ID" value="NHM13718.1"/>
    <property type="molecule type" value="Genomic_DNA"/>
</dbReference>
<accession>A0A9E6SVD2</accession>
<protein>
    <submittedName>
        <fullName evidence="3">Cupin domain-containing protein</fullName>
    </submittedName>
</protein>
<dbReference type="InterPro" id="IPR011051">
    <property type="entry name" value="RmlC_Cupin_sf"/>
</dbReference>
<sequence>MATIRNVPTTSPEALASLIDVRPGRVVSMALSSSDACQLMVMTFDESESVSEECYFGDTLYYVIEGALEISQPSGTCRLGAGDVFAVSANVPHAVAAQGSCKLLQLTIAE</sequence>
<name>A0A9E6SVD2_9ACTN</name>
<dbReference type="InterPro" id="IPR013096">
    <property type="entry name" value="Cupin_2"/>
</dbReference>
<evidence type="ECO:0000259" key="1">
    <source>
        <dbReference type="PROSITE" id="PS50042"/>
    </source>
</evidence>